<evidence type="ECO:0000256" key="1">
    <source>
        <dbReference type="SAM" id="MobiDB-lite"/>
    </source>
</evidence>
<dbReference type="Proteomes" id="UP000035680">
    <property type="component" value="Unassembled WGS sequence"/>
</dbReference>
<keyword evidence="3" id="KW-1185">Reference proteome</keyword>
<reference evidence="4" key="2">
    <citation type="submission" date="2015-08" db="UniProtKB">
        <authorList>
            <consortium name="WormBaseParasite"/>
        </authorList>
    </citation>
    <scope>IDENTIFICATION</scope>
</reference>
<organism evidence="3 4">
    <name type="scientific">Strongyloides venezuelensis</name>
    <name type="common">Threadworm</name>
    <dbReference type="NCBI Taxonomy" id="75913"/>
    <lineage>
        <taxon>Eukaryota</taxon>
        <taxon>Metazoa</taxon>
        <taxon>Ecdysozoa</taxon>
        <taxon>Nematoda</taxon>
        <taxon>Chromadorea</taxon>
        <taxon>Rhabditida</taxon>
        <taxon>Tylenchina</taxon>
        <taxon>Panagrolaimomorpha</taxon>
        <taxon>Strongyloidoidea</taxon>
        <taxon>Strongyloididae</taxon>
        <taxon>Strongyloides</taxon>
    </lineage>
</organism>
<accession>A0A0K0FVD7</accession>
<sequence length="413" mass="47056">MKFLYNNLFFQLTIFQIYFILIFVNGNVVKRDNVDTVTGKPPVVDPSAVVVPIEMGNFVNIPTVFVDNSSKKIIKDDIKINNLNAVTYNLVNQPIVDNSETNIVESNANDSALIIGFNNIPSETLVPPIPPITTTISVIPSTITISSNITTTTTSTTTPFSITNETSIIMVETPTTTTSLPSTEDNFDKVTLDAVAEENAPIIQSSTDIPQAVEESSILNDPLPTDLPPTPELTKAPLANEEIIHSSFGEVSTNSQRNEESKGEEEPEDIELCLGNRHLLPRIVVNSLERQKKKLSRLINRINEQQKQHCRPDRSRYQVEYHKCPLWRSEKMAYFYQYMRLVYCDDYDKYPDSNKFKRTYGLQLSLYEKIVTKRPKIRRKIISNNIDKMIIDLYINHLFATFHLFFKRHTDIC</sequence>
<keyword evidence="2" id="KW-0472">Membrane</keyword>
<feature type="transmembrane region" description="Helical" evidence="2">
    <location>
        <begin position="7"/>
        <end position="24"/>
    </location>
</feature>
<feature type="region of interest" description="Disordered" evidence="1">
    <location>
        <begin position="246"/>
        <end position="267"/>
    </location>
</feature>
<keyword evidence="2" id="KW-0812">Transmembrane</keyword>
<dbReference type="AlphaFoldDB" id="A0A0K0FVD7"/>
<evidence type="ECO:0000313" key="3">
    <source>
        <dbReference type="Proteomes" id="UP000035680"/>
    </source>
</evidence>
<proteinExistence type="predicted"/>
<name>A0A0K0FVD7_STRVS</name>
<reference evidence="3" key="1">
    <citation type="submission" date="2014-07" db="EMBL/GenBank/DDBJ databases">
        <authorList>
            <person name="Martin A.A"/>
            <person name="De Silva N."/>
        </authorList>
    </citation>
    <scope>NUCLEOTIDE SEQUENCE</scope>
</reference>
<evidence type="ECO:0000313" key="4">
    <source>
        <dbReference type="WBParaSite" id="SVE_1630200.1"/>
    </source>
</evidence>
<evidence type="ECO:0000256" key="2">
    <source>
        <dbReference type="SAM" id="Phobius"/>
    </source>
</evidence>
<protein>
    <submittedName>
        <fullName evidence="4">Uncharacterized protein</fullName>
    </submittedName>
</protein>
<dbReference type="WBParaSite" id="SVE_1630200.1">
    <property type="protein sequence ID" value="SVE_1630200.1"/>
    <property type="gene ID" value="SVE_1630200"/>
</dbReference>
<keyword evidence="2" id="KW-1133">Transmembrane helix</keyword>